<dbReference type="SUPFAM" id="SSF46955">
    <property type="entry name" value="Putative DNA-binding domain"/>
    <property type="match status" value="1"/>
</dbReference>
<dbReference type="Gene3D" id="1.10.1660.10">
    <property type="match status" value="1"/>
</dbReference>
<dbReference type="AlphaFoldDB" id="A0A1B2DFI0"/>
<evidence type="ECO:0000256" key="1">
    <source>
        <dbReference type="ARBA" id="ARBA00022491"/>
    </source>
</evidence>
<evidence type="ECO:0000259" key="5">
    <source>
        <dbReference type="PROSITE" id="PS50937"/>
    </source>
</evidence>
<evidence type="ECO:0000256" key="2">
    <source>
        <dbReference type="ARBA" id="ARBA00023015"/>
    </source>
</evidence>
<dbReference type="PROSITE" id="PS00552">
    <property type="entry name" value="HTH_MERR_1"/>
    <property type="match status" value="1"/>
</dbReference>
<dbReference type="PRINTS" id="PR00040">
    <property type="entry name" value="HTHMERR"/>
</dbReference>
<dbReference type="Pfam" id="PF13411">
    <property type="entry name" value="MerR_1"/>
    <property type="match status" value="1"/>
</dbReference>
<gene>
    <name evidence="6" type="ORF">BBD42_08210</name>
</gene>
<proteinExistence type="predicted"/>
<dbReference type="SMART" id="SM00422">
    <property type="entry name" value="HTH_MERR"/>
    <property type="match status" value="1"/>
</dbReference>
<organism evidence="6">
    <name type="scientific">Paenibacillus sp. BIHB 4019</name>
    <dbReference type="NCBI Taxonomy" id="1870819"/>
    <lineage>
        <taxon>Bacteria</taxon>
        <taxon>Bacillati</taxon>
        <taxon>Bacillota</taxon>
        <taxon>Bacilli</taxon>
        <taxon>Bacillales</taxon>
        <taxon>Paenibacillaceae</taxon>
        <taxon>Paenibacillus</taxon>
    </lineage>
</organism>
<dbReference type="RefSeq" id="WP_099517777.1">
    <property type="nucleotide sequence ID" value="NZ_CP016808.1"/>
</dbReference>
<sequence length="130" mass="14905">MEGMTRGELAKKTGLSMATIRYYEESGILPAPRRSQGGYRLYSDDYLVKIKFIKDTKSLGYSLKEIQEVLHLLGRDMDAETLKEYVRGKIAEIDNKVESLRSIQSMLKGLLKTPEADIHNYLDSFRKPEN</sequence>
<reference evidence="6" key="1">
    <citation type="submission" date="2016-08" db="EMBL/GenBank/DDBJ databases">
        <title>Complete Genome Seqeunce of Paenibacillus sp. BIHB 4019 from tea rhizoplane.</title>
        <authorList>
            <person name="Thakur R."/>
            <person name="Swarnkar M.K."/>
            <person name="Gulati A."/>
        </authorList>
    </citation>
    <scope>NUCLEOTIDE SEQUENCE [LARGE SCALE GENOMIC DNA]</scope>
    <source>
        <strain evidence="6">BIHB4019</strain>
    </source>
</reference>
<dbReference type="InterPro" id="IPR000551">
    <property type="entry name" value="MerR-type_HTH_dom"/>
</dbReference>
<accession>A0A1B2DFI0</accession>
<name>A0A1B2DFI0_9BACL</name>
<keyword evidence="4" id="KW-0804">Transcription</keyword>
<dbReference type="InterPro" id="IPR047057">
    <property type="entry name" value="MerR_fam"/>
</dbReference>
<dbReference type="EMBL" id="CP016808">
    <property type="protein sequence ID" value="ANY66445.1"/>
    <property type="molecule type" value="Genomic_DNA"/>
</dbReference>
<evidence type="ECO:0000256" key="4">
    <source>
        <dbReference type="ARBA" id="ARBA00023163"/>
    </source>
</evidence>
<keyword evidence="2" id="KW-0805">Transcription regulation</keyword>
<dbReference type="PANTHER" id="PTHR30204:SF69">
    <property type="entry name" value="MERR-FAMILY TRANSCRIPTIONAL REGULATOR"/>
    <property type="match status" value="1"/>
</dbReference>
<keyword evidence="3" id="KW-0238">DNA-binding</keyword>
<evidence type="ECO:0000313" key="6">
    <source>
        <dbReference type="EMBL" id="ANY66445.1"/>
    </source>
</evidence>
<dbReference type="InterPro" id="IPR009061">
    <property type="entry name" value="DNA-bd_dom_put_sf"/>
</dbReference>
<dbReference type="PROSITE" id="PS50937">
    <property type="entry name" value="HTH_MERR_2"/>
    <property type="match status" value="1"/>
</dbReference>
<feature type="domain" description="HTH merR-type" evidence="5">
    <location>
        <begin position="3"/>
        <end position="72"/>
    </location>
</feature>
<dbReference type="GO" id="GO:0003677">
    <property type="term" value="F:DNA binding"/>
    <property type="evidence" value="ECO:0007669"/>
    <property type="project" value="UniProtKB-KW"/>
</dbReference>
<dbReference type="GO" id="GO:0003700">
    <property type="term" value="F:DNA-binding transcription factor activity"/>
    <property type="evidence" value="ECO:0007669"/>
    <property type="project" value="InterPro"/>
</dbReference>
<evidence type="ECO:0000256" key="3">
    <source>
        <dbReference type="ARBA" id="ARBA00023125"/>
    </source>
</evidence>
<keyword evidence="1" id="KW-0678">Repressor</keyword>
<dbReference type="PANTHER" id="PTHR30204">
    <property type="entry name" value="REDOX-CYCLING DRUG-SENSING TRANSCRIPTIONAL ACTIVATOR SOXR"/>
    <property type="match status" value="1"/>
</dbReference>
<protein>
    <submittedName>
        <fullName evidence="6">Transcriptional regulator</fullName>
    </submittedName>
</protein>